<keyword evidence="9" id="KW-1185">Reference proteome</keyword>
<reference evidence="9" key="1">
    <citation type="journal article" date="2019" name="Int. J. Syst. Evol. Microbiol.">
        <title>The Global Catalogue of Microorganisms (GCM) 10K type strain sequencing project: providing services to taxonomists for standard genome sequencing and annotation.</title>
        <authorList>
            <consortium name="The Broad Institute Genomics Platform"/>
            <consortium name="The Broad Institute Genome Sequencing Center for Infectious Disease"/>
            <person name="Wu L."/>
            <person name="Ma J."/>
        </authorList>
    </citation>
    <scope>NUCLEOTIDE SEQUENCE [LARGE SCALE GENOMIC DNA]</scope>
    <source>
        <strain evidence="9">NBRC 108723</strain>
    </source>
</reference>
<dbReference type="EC" id="4.1.1.97" evidence="3"/>
<dbReference type="InterPro" id="IPR017580">
    <property type="entry name" value="OHCU_decarboxylase-1"/>
</dbReference>
<accession>A0ABQ6EVV4</accession>
<sequence>MALFQSCVPSNMSCDAFLNQFGQVYEHSPWIAQAVYQQGVSERDNQVEHLHQRMAQVLLGADKTQQHSVICAHPDLAGRAAIENQLSHSSQAEQMGAGLSQCTTEEFELFTALNDKYKSRFNFPFIMAVKGANKAQIIDGFKSRIHNDPEFEFTLALEEVNKIALFRLRDM</sequence>
<dbReference type="SUPFAM" id="SSF158694">
    <property type="entry name" value="UraD-Like"/>
    <property type="match status" value="1"/>
</dbReference>
<proteinExistence type="predicted"/>
<evidence type="ECO:0000256" key="2">
    <source>
        <dbReference type="ARBA" id="ARBA00004754"/>
    </source>
</evidence>
<dbReference type="PANTHER" id="PTHR43466:SF1">
    <property type="entry name" value="2-OXO-4-HYDROXY-4-CARBOXY-5-UREIDOIMIDAZOLINE DECARBOXYLASE-RELATED"/>
    <property type="match status" value="1"/>
</dbReference>
<dbReference type="RefSeq" id="WP_284190865.1">
    <property type="nucleotide sequence ID" value="NZ_BSPW01000016.1"/>
</dbReference>
<dbReference type="PANTHER" id="PTHR43466">
    <property type="entry name" value="2-OXO-4-HYDROXY-4-CARBOXY-5-UREIDOIMIDAZOLINE DECARBOXYLASE-RELATED"/>
    <property type="match status" value="1"/>
</dbReference>
<evidence type="ECO:0000313" key="8">
    <source>
        <dbReference type="EMBL" id="GLT16939.1"/>
    </source>
</evidence>
<evidence type="ECO:0000313" key="9">
    <source>
        <dbReference type="Proteomes" id="UP001157138"/>
    </source>
</evidence>
<comment type="caution">
    <text evidence="8">The sequence shown here is derived from an EMBL/GenBank/DDBJ whole genome shotgun (WGS) entry which is preliminary data.</text>
</comment>
<evidence type="ECO:0000256" key="6">
    <source>
        <dbReference type="ARBA" id="ARBA00023239"/>
    </source>
</evidence>
<dbReference type="EMBL" id="BSPW01000016">
    <property type="protein sequence ID" value="GLT16939.1"/>
    <property type="molecule type" value="Genomic_DNA"/>
</dbReference>
<gene>
    <name evidence="8" type="ORF">GCM10007938_07160</name>
</gene>
<dbReference type="InterPro" id="IPR018020">
    <property type="entry name" value="OHCU_decarboxylase"/>
</dbReference>
<organism evidence="8 9">
    <name type="scientific">Vibrio zhanjiangensis</name>
    <dbReference type="NCBI Taxonomy" id="1046128"/>
    <lineage>
        <taxon>Bacteria</taxon>
        <taxon>Pseudomonadati</taxon>
        <taxon>Pseudomonadota</taxon>
        <taxon>Gammaproteobacteria</taxon>
        <taxon>Vibrionales</taxon>
        <taxon>Vibrionaceae</taxon>
        <taxon>Vibrio</taxon>
    </lineage>
</organism>
<evidence type="ECO:0000259" key="7">
    <source>
        <dbReference type="Pfam" id="PF09349"/>
    </source>
</evidence>
<comment type="pathway">
    <text evidence="2">Purine metabolism; urate degradation; (S)-allantoin from urate: step 3/3.</text>
</comment>
<evidence type="ECO:0000256" key="4">
    <source>
        <dbReference type="ARBA" id="ARBA00022631"/>
    </source>
</evidence>
<dbReference type="Proteomes" id="UP001157138">
    <property type="component" value="Unassembled WGS sequence"/>
</dbReference>
<evidence type="ECO:0000256" key="1">
    <source>
        <dbReference type="ARBA" id="ARBA00001163"/>
    </source>
</evidence>
<dbReference type="Gene3D" id="1.10.3330.10">
    <property type="entry name" value="Oxo-4-hydroxy-4-carboxy-5-ureidoimidazoline decarboxylase"/>
    <property type="match status" value="1"/>
</dbReference>
<keyword evidence="6" id="KW-0456">Lyase</keyword>
<evidence type="ECO:0000256" key="3">
    <source>
        <dbReference type="ARBA" id="ARBA00012257"/>
    </source>
</evidence>
<name>A0ABQ6EVV4_9VIBR</name>
<dbReference type="InterPro" id="IPR036778">
    <property type="entry name" value="OHCU_decarboxylase_sf"/>
</dbReference>
<protein>
    <recommendedName>
        <fullName evidence="3">2-oxo-4-hydroxy-4-carboxy-5-ureidoimidazoline decarboxylase</fullName>
        <ecNumber evidence="3">4.1.1.97</ecNumber>
    </recommendedName>
</protein>
<dbReference type="NCBIfam" id="TIGR03164">
    <property type="entry name" value="UHCUDC"/>
    <property type="match status" value="1"/>
</dbReference>
<feature type="domain" description="Oxo-4-hydroxy-4-carboxy-5-ureidoimidazoline decarboxylase" evidence="7">
    <location>
        <begin position="11"/>
        <end position="169"/>
    </location>
</feature>
<keyword evidence="4" id="KW-0659">Purine metabolism</keyword>
<dbReference type="Pfam" id="PF09349">
    <property type="entry name" value="OHCU_decarbox"/>
    <property type="match status" value="1"/>
</dbReference>
<evidence type="ECO:0000256" key="5">
    <source>
        <dbReference type="ARBA" id="ARBA00022793"/>
    </source>
</evidence>
<comment type="catalytic activity">
    <reaction evidence="1">
        <text>5-hydroxy-2-oxo-4-ureido-2,5-dihydro-1H-imidazole-5-carboxylate + H(+) = (S)-allantoin + CO2</text>
        <dbReference type="Rhea" id="RHEA:26301"/>
        <dbReference type="ChEBI" id="CHEBI:15378"/>
        <dbReference type="ChEBI" id="CHEBI:15678"/>
        <dbReference type="ChEBI" id="CHEBI:16526"/>
        <dbReference type="ChEBI" id="CHEBI:58639"/>
        <dbReference type="EC" id="4.1.1.97"/>
    </reaction>
</comment>
<keyword evidence="5" id="KW-0210">Decarboxylase</keyword>